<dbReference type="Gene3D" id="1.10.357.10">
    <property type="entry name" value="Tetracycline Repressor, domain 2"/>
    <property type="match status" value="1"/>
</dbReference>
<comment type="caution">
    <text evidence="6">The sequence shown here is derived from an EMBL/GenBank/DDBJ whole genome shotgun (WGS) entry which is preliminary data.</text>
</comment>
<dbReference type="EMBL" id="JENY01000019">
    <property type="protein sequence ID" value="EXL05399.1"/>
    <property type="molecule type" value="Genomic_DNA"/>
</dbReference>
<dbReference type="eggNOG" id="COG1309">
    <property type="taxonomic scope" value="Bacteria"/>
</dbReference>
<gene>
    <name evidence="6" type="ORF">BG36_07295</name>
    <name evidence="7" type="ORF">DES43_11050</name>
</gene>
<dbReference type="GO" id="GO:0000976">
    <property type="term" value="F:transcription cis-regulatory region binding"/>
    <property type="evidence" value="ECO:0007669"/>
    <property type="project" value="TreeGrafter"/>
</dbReference>
<evidence type="ECO:0000313" key="7">
    <source>
        <dbReference type="EMBL" id="TDR35244.1"/>
    </source>
</evidence>
<dbReference type="InterPro" id="IPR050109">
    <property type="entry name" value="HTH-type_TetR-like_transc_reg"/>
</dbReference>
<dbReference type="Pfam" id="PF02909">
    <property type="entry name" value="TetR_C_1"/>
    <property type="match status" value="1"/>
</dbReference>
<dbReference type="GO" id="GO:0003700">
    <property type="term" value="F:DNA-binding transcription factor activity"/>
    <property type="evidence" value="ECO:0007669"/>
    <property type="project" value="TreeGrafter"/>
</dbReference>
<accession>A0A011T1C7</accession>
<reference evidence="6 8" key="1">
    <citation type="submission" date="2014-02" db="EMBL/GenBank/DDBJ databases">
        <title>Aquamicrobium defluvii Genome sequencing.</title>
        <authorList>
            <person name="Wang X."/>
        </authorList>
    </citation>
    <scope>NUCLEOTIDE SEQUENCE [LARGE SCALE GENOMIC DNA]</scope>
    <source>
        <strain evidence="6 8">W13Z1</strain>
    </source>
</reference>
<dbReference type="AlphaFoldDB" id="A0A011T1C7"/>
<dbReference type="PROSITE" id="PS50977">
    <property type="entry name" value="HTH_TETR_2"/>
    <property type="match status" value="1"/>
</dbReference>
<protein>
    <submittedName>
        <fullName evidence="6">TetR family transcriptional regulator</fullName>
    </submittedName>
</protein>
<evidence type="ECO:0000313" key="8">
    <source>
        <dbReference type="Proteomes" id="UP000019849"/>
    </source>
</evidence>
<dbReference type="PANTHER" id="PTHR30055:SF151">
    <property type="entry name" value="TRANSCRIPTIONAL REGULATORY PROTEIN"/>
    <property type="match status" value="1"/>
</dbReference>
<name>A0A011T1C7_9HYPH</name>
<dbReference type="InterPro" id="IPR004111">
    <property type="entry name" value="Repressor_TetR_C"/>
</dbReference>
<dbReference type="HOGENOM" id="CLU_069543_5_1_5"/>
<dbReference type="Proteomes" id="UP000019849">
    <property type="component" value="Unassembled WGS sequence"/>
</dbReference>
<keyword evidence="9" id="KW-1185">Reference proteome</keyword>
<evidence type="ECO:0000313" key="9">
    <source>
        <dbReference type="Proteomes" id="UP000294958"/>
    </source>
</evidence>
<keyword evidence="2 4" id="KW-0238">DNA-binding</keyword>
<evidence type="ECO:0000256" key="3">
    <source>
        <dbReference type="ARBA" id="ARBA00023163"/>
    </source>
</evidence>
<dbReference type="InterPro" id="IPR001647">
    <property type="entry name" value="HTH_TetR"/>
</dbReference>
<proteinExistence type="predicted"/>
<evidence type="ECO:0000256" key="4">
    <source>
        <dbReference type="PROSITE-ProRule" id="PRU00335"/>
    </source>
</evidence>
<dbReference type="GO" id="GO:0045892">
    <property type="term" value="P:negative regulation of DNA-templated transcription"/>
    <property type="evidence" value="ECO:0007669"/>
    <property type="project" value="InterPro"/>
</dbReference>
<dbReference type="SUPFAM" id="SSF46689">
    <property type="entry name" value="Homeodomain-like"/>
    <property type="match status" value="1"/>
</dbReference>
<evidence type="ECO:0000313" key="6">
    <source>
        <dbReference type="EMBL" id="EXL05399.1"/>
    </source>
</evidence>
<keyword evidence="3" id="KW-0804">Transcription</keyword>
<dbReference type="PATRIC" id="fig|69279.3.peg.2847"/>
<dbReference type="InterPro" id="IPR036271">
    <property type="entry name" value="Tet_transcr_reg_TetR-rel_C_sf"/>
</dbReference>
<organism evidence="6 8">
    <name type="scientific">Aquamicrobium defluvii</name>
    <dbReference type="NCBI Taxonomy" id="69279"/>
    <lineage>
        <taxon>Bacteria</taxon>
        <taxon>Pseudomonadati</taxon>
        <taxon>Pseudomonadota</taxon>
        <taxon>Alphaproteobacteria</taxon>
        <taxon>Hyphomicrobiales</taxon>
        <taxon>Phyllobacteriaceae</taxon>
        <taxon>Aquamicrobium</taxon>
    </lineage>
</organism>
<dbReference type="InterPro" id="IPR009057">
    <property type="entry name" value="Homeodomain-like_sf"/>
</dbReference>
<dbReference type="SUPFAM" id="SSF48498">
    <property type="entry name" value="Tetracyclin repressor-like, C-terminal domain"/>
    <property type="match status" value="1"/>
</dbReference>
<dbReference type="STRING" id="69279.BG36_07295"/>
<reference evidence="7 9" key="2">
    <citation type="submission" date="2019-03" db="EMBL/GenBank/DDBJ databases">
        <title>Genomic Encyclopedia of Type Strains, Phase IV (KMG-IV): sequencing the most valuable type-strain genomes for metagenomic binning, comparative biology and taxonomic classification.</title>
        <authorList>
            <person name="Goeker M."/>
        </authorList>
    </citation>
    <scope>NUCLEOTIDE SEQUENCE [LARGE SCALE GENOMIC DNA]</scope>
    <source>
        <strain evidence="7 9">DSM 11603</strain>
    </source>
</reference>
<keyword evidence="1" id="KW-0805">Transcription regulation</keyword>
<evidence type="ECO:0000256" key="2">
    <source>
        <dbReference type="ARBA" id="ARBA00023125"/>
    </source>
</evidence>
<dbReference type="EMBL" id="SNZF01000010">
    <property type="protein sequence ID" value="TDR35244.1"/>
    <property type="molecule type" value="Genomic_DNA"/>
</dbReference>
<dbReference type="Proteomes" id="UP000294958">
    <property type="component" value="Unassembled WGS sequence"/>
</dbReference>
<feature type="domain" description="HTH tetR-type" evidence="5">
    <location>
        <begin position="17"/>
        <end position="77"/>
    </location>
</feature>
<evidence type="ECO:0000256" key="1">
    <source>
        <dbReference type="ARBA" id="ARBA00023015"/>
    </source>
</evidence>
<feature type="DNA-binding region" description="H-T-H motif" evidence="4">
    <location>
        <begin position="40"/>
        <end position="59"/>
    </location>
</feature>
<sequence>MNPMTPARPRTSPGPRGLSRDAIVEAALDLMEEGGEAGFTLRKLGARVGCDPMSILYHLKSKEGLYRAMAGRLESQLRIAPSSLPWRGRMRHLADQYRSVALRFPKSFWLMQHFVYTGPADYDHMEMVHGALREAGIPARDIPSLCLGWYACITGLAMGEVGGLIGPASKQDLEELAQLPDHSHPLLKGAMPLYQDLAPNSVFALSIEMLLDGIVAQAAQHLPSGANPA</sequence>
<evidence type="ECO:0000259" key="5">
    <source>
        <dbReference type="PROSITE" id="PS50977"/>
    </source>
</evidence>
<dbReference type="Pfam" id="PF00440">
    <property type="entry name" value="TetR_N"/>
    <property type="match status" value="1"/>
</dbReference>
<dbReference type="PANTHER" id="PTHR30055">
    <property type="entry name" value="HTH-TYPE TRANSCRIPTIONAL REGULATOR RUTR"/>
    <property type="match status" value="1"/>
</dbReference>